<dbReference type="KEGG" id="hmi:soil367_05775"/>
<dbReference type="Pfam" id="PF11903">
    <property type="entry name" value="ParD_like"/>
    <property type="match status" value="1"/>
</dbReference>
<dbReference type="OrthoDB" id="5422561at2"/>
<gene>
    <name evidence="1" type="ORF">soil367_05775</name>
</gene>
<sequence>MRAGGFYLKYRLINARAEYWIRIGMLAEANPGMTFRQIVSEQLNHAGVDIRKIAGVCGEAANRG</sequence>
<name>A0A4P7XFL2_9ALTE</name>
<accession>A0A4P7XFL2</accession>
<dbReference type="EMBL" id="CP031093">
    <property type="protein sequence ID" value="QCF25475.1"/>
    <property type="molecule type" value="Genomic_DNA"/>
</dbReference>
<evidence type="ECO:0000313" key="2">
    <source>
        <dbReference type="Proteomes" id="UP000298049"/>
    </source>
</evidence>
<protein>
    <submittedName>
        <fullName evidence="1">Uncharacterized protein</fullName>
    </submittedName>
</protein>
<evidence type="ECO:0000313" key="1">
    <source>
        <dbReference type="EMBL" id="QCF25475.1"/>
    </source>
</evidence>
<reference evidence="1 2" key="1">
    <citation type="submission" date="2018-07" db="EMBL/GenBank/DDBJ databases">
        <title>Marsedoiliclastica nanhaica gen. nov. sp. nov., a novel marine hydrocarbonoclastic bacterium isolated from an in-situ enriched hydrocarbon-degrading consortium in deep-sea sediment.</title>
        <authorList>
            <person name="Dong C."/>
            <person name="Ma T."/>
            <person name="Liu R."/>
            <person name="Shao Z."/>
        </authorList>
    </citation>
    <scope>NUCLEOTIDE SEQUENCE [LARGE SCALE GENOMIC DNA]</scope>
    <source>
        <strain evidence="2">soil36-7</strain>
    </source>
</reference>
<organism evidence="1 2">
    <name type="scientific">Hydrocarboniclastica marina</name>
    <dbReference type="NCBI Taxonomy" id="2259620"/>
    <lineage>
        <taxon>Bacteria</taxon>
        <taxon>Pseudomonadati</taxon>
        <taxon>Pseudomonadota</taxon>
        <taxon>Gammaproteobacteria</taxon>
        <taxon>Alteromonadales</taxon>
        <taxon>Alteromonadaceae</taxon>
        <taxon>Hydrocarboniclastica</taxon>
    </lineage>
</organism>
<dbReference type="InterPro" id="IPR021831">
    <property type="entry name" value="ParD-like"/>
</dbReference>
<dbReference type="AlphaFoldDB" id="A0A4P7XFL2"/>
<proteinExistence type="predicted"/>
<dbReference type="Proteomes" id="UP000298049">
    <property type="component" value="Chromosome"/>
</dbReference>
<keyword evidence="2" id="KW-1185">Reference proteome</keyword>